<dbReference type="InterPro" id="IPR052768">
    <property type="entry name" value="RBM25"/>
</dbReference>
<dbReference type="SMART" id="SM00311">
    <property type="entry name" value="PWI"/>
    <property type="match status" value="1"/>
</dbReference>
<dbReference type="Pfam" id="PF01480">
    <property type="entry name" value="PWI"/>
    <property type="match status" value="1"/>
</dbReference>
<feature type="compositionally biased region" description="Basic and acidic residues" evidence="1">
    <location>
        <begin position="526"/>
        <end position="550"/>
    </location>
</feature>
<dbReference type="GeneID" id="95978236"/>
<dbReference type="RefSeq" id="XP_069196609.1">
    <property type="nucleotide sequence ID" value="XM_069344192.1"/>
</dbReference>
<dbReference type="InterPro" id="IPR002483">
    <property type="entry name" value="PWI_dom"/>
</dbReference>
<evidence type="ECO:0000313" key="3">
    <source>
        <dbReference type="EMBL" id="KAL1296927.1"/>
    </source>
</evidence>
<feature type="compositionally biased region" description="Polar residues" evidence="1">
    <location>
        <begin position="559"/>
        <end position="581"/>
    </location>
</feature>
<evidence type="ECO:0000256" key="1">
    <source>
        <dbReference type="SAM" id="MobiDB-lite"/>
    </source>
</evidence>
<name>A0ABR3P2B4_9PEZI</name>
<gene>
    <name evidence="3" type="ORF">AAFC00_004536</name>
</gene>
<sequence>MSYYPPPNFNRGGSYGSFPGAPAAPGMGPPPGMAPAPGMSPVNAQTPNLPGRPGSIPASFQPPPNMPANINFNAPVIRLGASAAPAASPGGENMSGNRNRMGLGADSRSGGNDYNRQRDAERTFVPPTMEEVRRTIFVAGLDEGVPSDAQLEEILSCGGAVRLRRWARLTDADNKLCKFGFAEYEDANSLHVVSEIFKDSAVQVPLRDQNGSGALIKDDDDEVKKAKLMVIIDEKSAEYIEQWSRSKISDQDLQFKLDTARDDLAACLKRLASRDTLNATTGTDANGDSAMADDSDILNISVPAAAATSQEDELSDIPAEMRETVAAEIKAFRDRSLQRDLERLKKEEELEAAERARSGPRPSRLASPPPSSAPSGPNGAPLGPRGNVVAGAPQGPKGYRGAQMPKDYADGVDFTNGANDQDDQDDDASDEEIERRKQEKRAEELEKVYLDQERRWLNVERRHIASLARAEAEEQSEEASKAKRREALAEKFRSFDDEEELRRPSELFYRDRKAWRRARADFRRMERERDDMDRRDEDRELNREKRRLDAARGMADDFLSQTGEEISASRSKPQPKANFSLNLGGFSMGGASAGAATYEEEEDRKQERSAGRSHRMQDMENLLDDEEENGAAGTGERKALRTVEFKPLAPGEKMSDEQRVAASKELAARIPTSTQALFAWPVKWDHLTPAIIEEQLRPYVQKKIFQSLGVQEDMLVDIIESVVRERGSPEKIVEELSGLLDEEAEDLARKVWRMVVFYSEVEAQGLGDGA</sequence>
<feature type="domain" description="PWI" evidence="2">
    <location>
        <begin position="675"/>
        <end position="770"/>
    </location>
</feature>
<dbReference type="PANTHER" id="PTHR18806">
    <property type="entry name" value="RBM25 PROTEIN"/>
    <property type="match status" value="1"/>
</dbReference>
<dbReference type="PANTHER" id="PTHR18806:SF4">
    <property type="entry name" value="RNA-BINDING PROTEIN 25"/>
    <property type="match status" value="1"/>
</dbReference>
<feature type="compositionally biased region" description="Low complexity" evidence="1">
    <location>
        <begin position="16"/>
        <end position="26"/>
    </location>
</feature>
<keyword evidence="4" id="KW-1185">Reference proteome</keyword>
<evidence type="ECO:0000313" key="4">
    <source>
        <dbReference type="Proteomes" id="UP001562354"/>
    </source>
</evidence>
<accession>A0ABR3P2B4</accession>
<feature type="compositionally biased region" description="Basic and acidic residues" evidence="1">
    <location>
        <begin position="433"/>
        <end position="442"/>
    </location>
</feature>
<protein>
    <recommendedName>
        <fullName evidence="2">PWI domain-containing protein</fullName>
    </recommendedName>
</protein>
<feature type="compositionally biased region" description="Basic and acidic residues" evidence="1">
    <location>
        <begin position="603"/>
        <end position="618"/>
    </location>
</feature>
<feature type="compositionally biased region" description="Acidic residues" evidence="1">
    <location>
        <begin position="420"/>
        <end position="432"/>
    </location>
</feature>
<dbReference type="EMBL" id="JBFMKM010000016">
    <property type="protein sequence ID" value="KAL1296927.1"/>
    <property type="molecule type" value="Genomic_DNA"/>
</dbReference>
<dbReference type="PROSITE" id="PS51025">
    <property type="entry name" value="PWI"/>
    <property type="match status" value="1"/>
</dbReference>
<feature type="compositionally biased region" description="Basic and acidic residues" evidence="1">
    <location>
        <begin position="344"/>
        <end position="357"/>
    </location>
</feature>
<feature type="region of interest" description="Disordered" evidence="1">
    <location>
        <begin position="526"/>
        <end position="643"/>
    </location>
</feature>
<feature type="region of interest" description="Disordered" evidence="1">
    <location>
        <begin position="84"/>
        <end position="116"/>
    </location>
</feature>
<dbReference type="Gene3D" id="1.20.1390.10">
    <property type="entry name" value="PWI domain"/>
    <property type="match status" value="1"/>
</dbReference>
<feature type="region of interest" description="Disordered" evidence="1">
    <location>
        <begin position="344"/>
        <end position="442"/>
    </location>
</feature>
<proteinExistence type="predicted"/>
<reference evidence="3 4" key="1">
    <citation type="submission" date="2024-07" db="EMBL/GenBank/DDBJ databases">
        <title>Draft sequence of the Neodothiora populina.</title>
        <authorList>
            <person name="Drown D.D."/>
            <person name="Schuette U.S."/>
            <person name="Buechlein A.B."/>
            <person name="Rusch D.R."/>
            <person name="Winton L.W."/>
            <person name="Adams G.A."/>
        </authorList>
    </citation>
    <scope>NUCLEOTIDE SEQUENCE [LARGE SCALE GENOMIC DNA]</scope>
    <source>
        <strain evidence="3 4">CPC 39397</strain>
    </source>
</reference>
<evidence type="ECO:0000259" key="2">
    <source>
        <dbReference type="PROSITE" id="PS51025"/>
    </source>
</evidence>
<feature type="region of interest" description="Disordered" evidence="1">
    <location>
        <begin position="1"/>
        <end position="71"/>
    </location>
</feature>
<comment type="caution">
    <text evidence="3">The sequence shown here is derived from an EMBL/GenBank/DDBJ whole genome shotgun (WGS) entry which is preliminary data.</text>
</comment>
<feature type="compositionally biased region" description="Low complexity" evidence="1">
    <location>
        <begin position="373"/>
        <end position="384"/>
    </location>
</feature>
<dbReference type="Proteomes" id="UP001562354">
    <property type="component" value="Unassembled WGS sequence"/>
</dbReference>
<organism evidence="3 4">
    <name type="scientific">Neodothiora populina</name>
    <dbReference type="NCBI Taxonomy" id="2781224"/>
    <lineage>
        <taxon>Eukaryota</taxon>
        <taxon>Fungi</taxon>
        <taxon>Dikarya</taxon>
        <taxon>Ascomycota</taxon>
        <taxon>Pezizomycotina</taxon>
        <taxon>Dothideomycetes</taxon>
        <taxon>Dothideomycetidae</taxon>
        <taxon>Dothideales</taxon>
        <taxon>Dothioraceae</taxon>
        <taxon>Neodothiora</taxon>
    </lineage>
</organism>